<sequence length="160" mass="18695">MSNYKKRNLKNNQICEMIIDYLKRNNNIVSKQGLVQSLISWASLSTIYRGINRLEQKGLIISCDVANDKYIAYVSDESNKSLNLTFFVCDVCKKKFWLKLSDSALEKISRKIKKFYHFDSKFILYEFHGVCRNCLFELKSNSMNLKKEEINNEDSSYANG</sequence>
<dbReference type="InterPro" id="IPR043135">
    <property type="entry name" value="Fur_C"/>
</dbReference>
<dbReference type="STRING" id="608506.COB47_2048"/>
<dbReference type="InterPro" id="IPR036388">
    <property type="entry name" value="WH-like_DNA-bd_sf"/>
</dbReference>
<reference evidence="1 2" key="1">
    <citation type="journal article" date="2010" name="J. Bacteriol.">
        <title>Complete genome sequence of the cellulolytic thermophile Caldicellulosiruptor obsidiansis OB47T.</title>
        <authorList>
            <person name="Elkins J.G."/>
            <person name="Lochner A."/>
            <person name="Hamilton-Brehm S.D."/>
            <person name="Davenport K.W."/>
            <person name="Podar M."/>
            <person name="Brown S.D."/>
            <person name="Land M.L."/>
            <person name="Hauser L.J."/>
            <person name="Klingeman D.M."/>
            <person name="Raman B."/>
            <person name="Goodwin L.A."/>
            <person name="Tapia R."/>
            <person name="Meincke L.J."/>
            <person name="Detter J.C."/>
            <person name="Bruce D.C."/>
            <person name="Han C.S."/>
            <person name="Palumbo A.V."/>
            <person name="Cottingham R.W."/>
            <person name="Keller M."/>
            <person name="Graham D.E."/>
        </authorList>
    </citation>
    <scope>NUCLEOTIDE SEQUENCE [LARGE SCALE GENOMIC DNA]</scope>
    <source>
        <strain evidence="2">ATCC BAA-2073 / strain OB47</strain>
    </source>
</reference>
<accession>D9TGI8</accession>
<dbReference type="RefSeq" id="WP_013291303.1">
    <property type="nucleotide sequence ID" value="NC_014392.1"/>
</dbReference>
<evidence type="ECO:0000313" key="1">
    <source>
        <dbReference type="EMBL" id="ADL43308.1"/>
    </source>
</evidence>
<dbReference type="eggNOG" id="COG0735">
    <property type="taxonomic scope" value="Bacteria"/>
</dbReference>
<organism evidence="1 2">
    <name type="scientific">Caldicellulosiruptor obsidiansis (strain ATCC BAA-2073 / JCM 16842 / OB47)</name>
    <dbReference type="NCBI Taxonomy" id="608506"/>
    <lineage>
        <taxon>Bacteria</taxon>
        <taxon>Bacillati</taxon>
        <taxon>Bacillota</taxon>
        <taxon>Bacillota incertae sedis</taxon>
        <taxon>Caldicellulosiruptorales</taxon>
        <taxon>Caldicellulosiruptoraceae</taxon>
        <taxon>Caldicellulosiruptor</taxon>
    </lineage>
</organism>
<dbReference type="EMBL" id="CP002164">
    <property type="protein sequence ID" value="ADL43308.1"/>
    <property type="molecule type" value="Genomic_DNA"/>
</dbReference>
<dbReference type="OrthoDB" id="1716420at2"/>
<dbReference type="SUPFAM" id="SSF46785">
    <property type="entry name" value="Winged helix' DNA-binding domain"/>
    <property type="match status" value="1"/>
</dbReference>
<dbReference type="AlphaFoldDB" id="D9TGI8"/>
<gene>
    <name evidence="1" type="ordered locus">COB47_2048</name>
</gene>
<dbReference type="KEGG" id="cob:COB47_2048"/>
<dbReference type="Proteomes" id="UP000000347">
    <property type="component" value="Chromosome"/>
</dbReference>
<name>D9TGI8_CALOO</name>
<proteinExistence type="predicted"/>
<protein>
    <recommendedName>
        <fullName evidence="3">Ferric uptake regulator, Fur family</fullName>
    </recommendedName>
</protein>
<dbReference type="Gene3D" id="1.10.10.10">
    <property type="entry name" value="Winged helix-like DNA-binding domain superfamily/Winged helix DNA-binding domain"/>
    <property type="match status" value="1"/>
</dbReference>
<keyword evidence="2" id="KW-1185">Reference proteome</keyword>
<evidence type="ECO:0000313" key="2">
    <source>
        <dbReference type="Proteomes" id="UP000000347"/>
    </source>
</evidence>
<evidence type="ECO:0008006" key="3">
    <source>
        <dbReference type="Google" id="ProtNLM"/>
    </source>
</evidence>
<dbReference type="HOGENOM" id="CLU_1648992_0_0_9"/>
<dbReference type="InterPro" id="IPR036390">
    <property type="entry name" value="WH_DNA-bd_sf"/>
</dbReference>
<dbReference type="Gene3D" id="3.30.1490.190">
    <property type="match status" value="1"/>
</dbReference>